<protein>
    <recommendedName>
        <fullName evidence="3">LysR substrate-binding domain-containing protein</fullName>
    </recommendedName>
</protein>
<sequence>MSRNGHRARLSLKESIFTKMLRCVSEQHAARNPDFTVKARRSASTVSDLQQRHVSISAIPEGFLANRTMDCVASLAVAASRSGEMRLAIPRFSKNALPKYYVNTP</sequence>
<comment type="caution">
    <text evidence="1">The sequence shown here is derived from an EMBL/GenBank/DDBJ whole genome shotgun (WGS) entry which is preliminary data.</text>
</comment>
<organism evidence="1 2">
    <name type="scientific">Undibacterium amnicola</name>
    <dbReference type="NCBI Taxonomy" id="1834038"/>
    <lineage>
        <taxon>Bacteria</taxon>
        <taxon>Pseudomonadati</taxon>
        <taxon>Pseudomonadota</taxon>
        <taxon>Betaproteobacteria</taxon>
        <taxon>Burkholderiales</taxon>
        <taxon>Oxalobacteraceae</taxon>
        <taxon>Undibacterium</taxon>
    </lineage>
</organism>
<gene>
    <name evidence="1" type="ORF">H8K33_00930</name>
</gene>
<dbReference type="EMBL" id="JACOFU010000001">
    <property type="protein sequence ID" value="MBC3830066.1"/>
    <property type="molecule type" value="Genomic_DNA"/>
</dbReference>
<accession>A0ABR6XKM5</accession>
<evidence type="ECO:0000313" key="1">
    <source>
        <dbReference type="EMBL" id="MBC3830066.1"/>
    </source>
</evidence>
<evidence type="ECO:0008006" key="3">
    <source>
        <dbReference type="Google" id="ProtNLM"/>
    </source>
</evidence>
<dbReference type="RefSeq" id="WP_186889111.1">
    <property type="nucleotide sequence ID" value="NZ_JACOFU010000001.1"/>
</dbReference>
<proteinExistence type="predicted"/>
<reference evidence="1 2" key="1">
    <citation type="submission" date="2020-08" db="EMBL/GenBank/DDBJ databases">
        <title>Novel species isolated from subtropical streams in China.</title>
        <authorList>
            <person name="Lu H."/>
        </authorList>
    </citation>
    <scope>NUCLEOTIDE SEQUENCE [LARGE SCALE GENOMIC DNA]</scope>
    <source>
        <strain evidence="1 2">KCTC 52442</strain>
    </source>
</reference>
<dbReference type="Proteomes" id="UP000643610">
    <property type="component" value="Unassembled WGS sequence"/>
</dbReference>
<name>A0ABR6XKM5_9BURK</name>
<keyword evidence="2" id="KW-1185">Reference proteome</keyword>
<evidence type="ECO:0000313" key="2">
    <source>
        <dbReference type="Proteomes" id="UP000643610"/>
    </source>
</evidence>